<reference evidence="1" key="1">
    <citation type="submission" date="2020-05" db="EMBL/GenBank/DDBJ databases">
        <authorList>
            <person name="Chiriac C."/>
            <person name="Salcher M."/>
            <person name="Ghai R."/>
            <person name="Kavagutti S V."/>
        </authorList>
    </citation>
    <scope>NUCLEOTIDE SEQUENCE</scope>
</reference>
<sequence>MIRLKMGLVVGSLLLASFPFAAHAQSLDNCRIEASKNQIVSLGFPLRAERLANITNPKILVLPYQLKGEPAYILSDEQKAAFSKTAANISELSHNKSKIDFVFNPTIEISTTAAELDYIKIFNQESHEKDLDNSTWGFVKKTLKENDYKVNYTGVDAIVLWGNTPNSNQQIAEAMMHTRDKLAFGNIGQSSVINSKWWDPKKIDDSLFDPIKTDEGDITNVTLLWNQWNNATVGTLTHEIMHLYGLTDLYGLETSPPLSVMSVSGWLGGPILPYEQWVLGWLPDSSVTCVNSKSELTQNPIDNRFTLDYSKGDQSLVIPTGSTSALVIDVITYQQKTYLLYYALENDARPPIEIFSTTETRSDSLKITGYAGVSTQLKSPDYTVLVSDNNSSSVVINLIPNSKINSVESLQLINLAKQKKSENALLAIAKQEAETKAAADKATADLKAKQEAEAKAKAAAELKAKQEVEAKAAAAAKAAALKKTTITCIKGKLTKKVTAVKPICPAGYKKQ</sequence>
<gene>
    <name evidence="1" type="ORF">UFOPK3167_01092</name>
</gene>
<name>A0A6J7AFY4_9ZZZZ</name>
<dbReference type="AlphaFoldDB" id="A0A6J7AFY4"/>
<evidence type="ECO:0000313" key="1">
    <source>
        <dbReference type="EMBL" id="CAB4831717.1"/>
    </source>
</evidence>
<organism evidence="1">
    <name type="scientific">freshwater metagenome</name>
    <dbReference type="NCBI Taxonomy" id="449393"/>
    <lineage>
        <taxon>unclassified sequences</taxon>
        <taxon>metagenomes</taxon>
        <taxon>ecological metagenomes</taxon>
    </lineage>
</organism>
<protein>
    <submittedName>
        <fullName evidence="1">Unannotated protein</fullName>
    </submittedName>
</protein>
<dbReference type="EMBL" id="CAFABF010000067">
    <property type="protein sequence ID" value="CAB4831717.1"/>
    <property type="molecule type" value="Genomic_DNA"/>
</dbReference>
<accession>A0A6J7AFY4</accession>
<proteinExistence type="predicted"/>